<gene>
    <name evidence="2" type="ORF">CUV01_05695</name>
</gene>
<name>A0A2K9EUN4_9RHOB</name>
<dbReference type="EMBL" id="CP025408">
    <property type="protein sequence ID" value="AUH32954.1"/>
    <property type="molecule type" value="Genomic_DNA"/>
</dbReference>
<dbReference type="InterPro" id="IPR009495">
    <property type="entry name" value="NrsF"/>
</dbReference>
<feature type="transmembrane region" description="Helical" evidence="1">
    <location>
        <begin position="124"/>
        <end position="147"/>
    </location>
</feature>
<feature type="transmembrane region" description="Helical" evidence="1">
    <location>
        <begin position="20"/>
        <end position="43"/>
    </location>
</feature>
<dbReference type="RefSeq" id="WP_101459627.1">
    <property type="nucleotide sequence ID" value="NZ_CP025408.1"/>
</dbReference>
<evidence type="ECO:0000256" key="1">
    <source>
        <dbReference type="SAM" id="Phobius"/>
    </source>
</evidence>
<dbReference type="Pfam" id="PF06532">
    <property type="entry name" value="NrsF"/>
    <property type="match status" value="1"/>
</dbReference>
<keyword evidence="1" id="KW-0472">Membrane</keyword>
<dbReference type="OrthoDB" id="7764375at2"/>
<feature type="transmembrane region" description="Helical" evidence="1">
    <location>
        <begin position="183"/>
        <end position="205"/>
    </location>
</feature>
<dbReference type="Proteomes" id="UP000233742">
    <property type="component" value="Chromosome"/>
</dbReference>
<dbReference type="AlphaFoldDB" id="A0A2K9EUN4"/>
<proteinExistence type="predicted"/>
<protein>
    <submittedName>
        <fullName evidence="2">DUF1109 domain-containing protein</fullName>
    </submittedName>
</protein>
<feature type="transmembrane region" description="Helical" evidence="1">
    <location>
        <begin position="89"/>
        <end position="112"/>
    </location>
</feature>
<keyword evidence="1" id="KW-0812">Transmembrane</keyword>
<evidence type="ECO:0000313" key="2">
    <source>
        <dbReference type="EMBL" id="AUH32954.1"/>
    </source>
</evidence>
<dbReference type="KEGG" id="paro:CUV01_05695"/>
<sequence length="211" mass="22110">MKTQDLITAMAADAMPRPQVGALVARWFLPVLALSGLVALLVLGVRTDLAAAMAAPVTAMKSFLPLIVALAAGFAVLRRADPARSAGWLVWPLVIVAGLAALWFTTTLAGMPADRWWPTAKGQTLFFCLIAIPVIALLPLAVLIAALRSGASTAPMRSGALAGLAAGAGAAAIYAFHCTEDSPLFFLCWYSLGILAVSVAGAWAGRRWLRW</sequence>
<keyword evidence="1" id="KW-1133">Transmembrane helix</keyword>
<evidence type="ECO:0000313" key="3">
    <source>
        <dbReference type="Proteomes" id="UP000233742"/>
    </source>
</evidence>
<feature type="transmembrane region" description="Helical" evidence="1">
    <location>
        <begin position="49"/>
        <end position="77"/>
    </location>
</feature>
<organism evidence="2 3">
    <name type="scientific">Paracoccus tegillarcae</name>
    <dbReference type="NCBI Taxonomy" id="1529068"/>
    <lineage>
        <taxon>Bacteria</taxon>
        <taxon>Pseudomonadati</taxon>
        <taxon>Pseudomonadota</taxon>
        <taxon>Alphaproteobacteria</taxon>
        <taxon>Rhodobacterales</taxon>
        <taxon>Paracoccaceae</taxon>
        <taxon>Paracoccus</taxon>
    </lineage>
</organism>
<accession>A0A2K9EUN4</accession>
<feature type="transmembrane region" description="Helical" evidence="1">
    <location>
        <begin position="159"/>
        <end position="177"/>
    </location>
</feature>
<keyword evidence="3" id="KW-1185">Reference proteome</keyword>
<reference evidence="2 3" key="1">
    <citation type="submission" date="2017-12" db="EMBL/GenBank/DDBJ databases">
        <authorList>
            <person name="Hurst M.R.H."/>
        </authorList>
    </citation>
    <scope>NUCLEOTIDE SEQUENCE [LARGE SCALE GENOMIC DNA]</scope>
    <source>
        <strain evidence="2 3">BM15</strain>
    </source>
</reference>